<evidence type="ECO:0008006" key="3">
    <source>
        <dbReference type="Google" id="ProtNLM"/>
    </source>
</evidence>
<accession>A0ABS9UEJ6</accession>
<reference evidence="1 2" key="1">
    <citation type="submission" date="2022-03" db="EMBL/GenBank/DDBJ databases">
        <authorList>
            <person name="Jo J.-H."/>
            <person name="Im W.-T."/>
        </authorList>
    </citation>
    <scope>NUCLEOTIDE SEQUENCE [LARGE SCALE GENOMIC DNA]</scope>
    <source>
        <strain evidence="1 2">MA9</strain>
    </source>
</reference>
<dbReference type="Proteomes" id="UP001316087">
    <property type="component" value="Unassembled WGS sequence"/>
</dbReference>
<name>A0ABS9UEJ6_9BACL</name>
<sequence length="45" mass="5244">MHRKGTPSDNVCIEAFRSTILKELIHRQTIVTFQEGKKLVENYIV</sequence>
<dbReference type="RefSeq" id="WP_241369818.1">
    <property type="nucleotide sequence ID" value="NZ_JAKZFC010000004.1"/>
</dbReference>
<evidence type="ECO:0000313" key="1">
    <source>
        <dbReference type="EMBL" id="MCH7322756.1"/>
    </source>
</evidence>
<protein>
    <recommendedName>
        <fullName evidence="3">Integrase catalytic domain-containing protein</fullName>
    </recommendedName>
</protein>
<evidence type="ECO:0000313" key="2">
    <source>
        <dbReference type="Proteomes" id="UP001316087"/>
    </source>
</evidence>
<gene>
    <name evidence="1" type="ORF">LZ480_12730</name>
</gene>
<proteinExistence type="predicted"/>
<keyword evidence="2" id="KW-1185">Reference proteome</keyword>
<organism evidence="1 2">
    <name type="scientific">Solibacillus palustris</name>
    <dbReference type="NCBI Taxonomy" id="2908203"/>
    <lineage>
        <taxon>Bacteria</taxon>
        <taxon>Bacillati</taxon>
        <taxon>Bacillota</taxon>
        <taxon>Bacilli</taxon>
        <taxon>Bacillales</taxon>
        <taxon>Caryophanaceae</taxon>
        <taxon>Solibacillus</taxon>
    </lineage>
</organism>
<dbReference type="EMBL" id="JAKZFC010000004">
    <property type="protein sequence ID" value="MCH7322756.1"/>
    <property type="molecule type" value="Genomic_DNA"/>
</dbReference>
<comment type="caution">
    <text evidence="1">The sequence shown here is derived from an EMBL/GenBank/DDBJ whole genome shotgun (WGS) entry which is preliminary data.</text>
</comment>